<dbReference type="AlphaFoldDB" id="A0A9N9I7E4"/>
<reference evidence="1" key="1">
    <citation type="submission" date="2021-06" db="EMBL/GenBank/DDBJ databases">
        <authorList>
            <person name="Kallberg Y."/>
            <person name="Tangrot J."/>
            <person name="Rosling A."/>
        </authorList>
    </citation>
    <scope>NUCLEOTIDE SEQUENCE</scope>
    <source>
        <strain evidence="1">CL551</strain>
    </source>
</reference>
<name>A0A9N9I7E4_9GLOM</name>
<keyword evidence="2" id="KW-1185">Reference proteome</keyword>
<accession>A0A9N9I7E4</accession>
<gene>
    <name evidence="1" type="ORF">AMORRO_LOCUS13512</name>
</gene>
<evidence type="ECO:0000313" key="1">
    <source>
        <dbReference type="EMBL" id="CAG8723780.1"/>
    </source>
</evidence>
<organism evidence="1 2">
    <name type="scientific">Acaulospora morrowiae</name>
    <dbReference type="NCBI Taxonomy" id="94023"/>
    <lineage>
        <taxon>Eukaryota</taxon>
        <taxon>Fungi</taxon>
        <taxon>Fungi incertae sedis</taxon>
        <taxon>Mucoromycota</taxon>
        <taxon>Glomeromycotina</taxon>
        <taxon>Glomeromycetes</taxon>
        <taxon>Diversisporales</taxon>
        <taxon>Acaulosporaceae</taxon>
        <taxon>Acaulospora</taxon>
    </lineage>
</organism>
<dbReference type="OrthoDB" id="2414185at2759"/>
<proteinExistence type="predicted"/>
<evidence type="ECO:0000313" key="2">
    <source>
        <dbReference type="Proteomes" id="UP000789342"/>
    </source>
</evidence>
<comment type="caution">
    <text evidence="1">The sequence shown here is derived from an EMBL/GenBank/DDBJ whole genome shotgun (WGS) entry which is preliminary data.</text>
</comment>
<sequence length="103" mass="12271">MTNTVERLWKNFIEYAKAYTENDNLLKYDVFFHKLVYHMRYKEHISIPDKIGQPETMRKKEIITKQPTLSNITKADQRALDDFLNTWNKAVSSLYPKDIESCP</sequence>
<dbReference type="Proteomes" id="UP000789342">
    <property type="component" value="Unassembled WGS sequence"/>
</dbReference>
<protein>
    <submittedName>
        <fullName evidence="1">6132_t:CDS:1</fullName>
    </submittedName>
</protein>
<dbReference type="EMBL" id="CAJVPV010023435">
    <property type="protein sequence ID" value="CAG8723780.1"/>
    <property type="molecule type" value="Genomic_DNA"/>
</dbReference>